<dbReference type="AlphaFoldDB" id="A0A7Z7VWY8"/>
<feature type="transmembrane region" description="Helical" evidence="1">
    <location>
        <begin position="105"/>
        <end position="129"/>
    </location>
</feature>
<reference evidence="3 6" key="1">
    <citation type="submission" date="2018-01" db="EMBL/GenBank/DDBJ databases">
        <title>Complete genome sequence of Staphylococcus Scheliferi isolated from human.</title>
        <authorList>
            <person name="Abouelkhair M.A."/>
            <person name="Bemis D.A."/>
            <person name="Kania S.A."/>
        </authorList>
    </citation>
    <scope>NUCLEOTIDE SEQUENCE [LARGE SCALE GENOMIC DNA]</scope>
    <source>
        <strain evidence="3 6">ATCC 43808</strain>
    </source>
</reference>
<evidence type="ECO:0000313" key="5">
    <source>
        <dbReference type="Proteomes" id="UP000264146"/>
    </source>
</evidence>
<reference evidence="2 5" key="3">
    <citation type="submission" date="2020-11" db="EMBL/GenBank/DDBJ databases">
        <authorList>
            <consortium name="Pathogen Informatics"/>
        </authorList>
    </citation>
    <scope>NUCLEOTIDE SEQUENCE [LARGE SCALE GENOMIC DNA]</scope>
    <source>
        <strain evidence="2 5">NCTC12218</strain>
    </source>
</reference>
<feature type="transmembrane region" description="Helical" evidence="1">
    <location>
        <begin position="21"/>
        <end position="41"/>
    </location>
</feature>
<organism evidence="4">
    <name type="scientific">Staphylococcus schleiferi</name>
    <dbReference type="NCBI Taxonomy" id="1295"/>
    <lineage>
        <taxon>Bacteria</taxon>
        <taxon>Bacillati</taxon>
        <taxon>Bacillota</taxon>
        <taxon>Bacilli</taxon>
        <taxon>Bacillales</taxon>
        <taxon>Staphylococcaceae</taxon>
        <taxon>Staphylococcus</taxon>
    </lineage>
</organism>
<feature type="transmembrane region" description="Helical" evidence="1">
    <location>
        <begin position="135"/>
        <end position="154"/>
    </location>
</feature>
<accession>A0A7Z7VWY8</accession>
<dbReference type="EMBL" id="LR962863">
    <property type="protein sequence ID" value="CAD7359382.1"/>
    <property type="molecule type" value="Genomic_DNA"/>
</dbReference>
<keyword evidence="1" id="KW-1133">Transmembrane helix</keyword>
<keyword evidence="1" id="KW-0472">Membrane</keyword>
<feature type="transmembrane region" description="Helical" evidence="1">
    <location>
        <begin position="53"/>
        <end position="77"/>
    </location>
</feature>
<dbReference type="EMBL" id="POVK01000042">
    <property type="protein sequence ID" value="NHA34922.1"/>
    <property type="molecule type" value="Genomic_DNA"/>
</dbReference>
<protein>
    <submittedName>
        <fullName evidence="3">DUF3267 domain-containing protein</fullName>
    </submittedName>
    <submittedName>
        <fullName evidence="4">Membrane protein</fullName>
    </submittedName>
</protein>
<evidence type="ECO:0000313" key="3">
    <source>
        <dbReference type="EMBL" id="NHA34922.1"/>
    </source>
</evidence>
<evidence type="ECO:0000313" key="2">
    <source>
        <dbReference type="EMBL" id="CAD7359382.1"/>
    </source>
</evidence>
<dbReference type="GeneID" id="93789725"/>
<keyword evidence="6" id="KW-1185">Reference proteome</keyword>
<reference evidence="4" key="2">
    <citation type="submission" date="2018-06" db="EMBL/GenBank/DDBJ databases">
        <authorList>
            <consortium name="Pathogen Informatics"/>
            <person name="Doyle S."/>
        </authorList>
    </citation>
    <scope>NUCLEOTIDE SEQUENCE [LARGE SCALE GENOMIC DNA]</scope>
    <source>
        <strain evidence="4">NCTC12218</strain>
    </source>
</reference>
<dbReference type="RefSeq" id="WP_016425446.1">
    <property type="nucleotide sequence ID" value="NZ_CABKRV010000001.1"/>
</dbReference>
<keyword evidence="1" id="KW-0812">Transmembrane</keyword>
<dbReference type="Proteomes" id="UP000264146">
    <property type="component" value="Chromosome"/>
</dbReference>
<gene>
    <name evidence="3" type="ORF">C1O36_10650</name>
    <name evidence="4" type="ORF">NCTC12218_01017</name>
</gene>
<evidence type="ECO:0000313" key="4">
    <source>
        <dbReference type="EMBL" id="SUM88236.1"/>
    </source>
</evidence>
<name>A0A7Z7VWY8_STASC</name>
<dbReference type="Pfam" id="PF11667">
    <property type="entry name" value="DUF3267"/>
    <property type="match status" value="1"/>
</dbReference>
<evidence type="ECO:0000256" key="1">
    <source>
        <dbReference type="SAM" id="Phobius"/>
    </source>
</evidence>
<dbReference type="EMBL" id="UHEF01000001">
    <property type="protein sequence ID" value="SUM88236.1"/>
    <property type="molecule type" value="Genomic_DNA"/>
</dbReference>
<proteinExistence type="predicted"/>
<dbReference type="Proteomes" id="UP000572988">
    <property type="component" value="Unassembled WGS sequence"/>
</dbReference>
<dbReference type="InterPro" id="IPR021683">
    <property type="entry name" value="DUF3267"/>
</dbReference>
<sequence length="182" mass="21672">MLNCLRSIDIHSRFGLPRIAFISFVTVVITFFISFEVFHYYSNVPFTDQNFLMFIVLMLLIYPLHKLIHIVMVLPYFKHLKTYKLIRKSWIPLYNIFLDKPVRKFYFCICLLMPLIVITLSCILIARAFPEYGHYFMFLLALNAGYSVMDILYLKVILFSHQGHYVEEHSNGFVLLEHNYHS</sequence>
<evidence type="ECO:0000313" key="6">
    <source>
        <dbReference type="Proteomes" id="UP000572988"/>
    </source>
</evidence>